<dbReference type="EMBL" id="AP003044">
    <property type="protein sequence ID" value="BAD68022.1"/>
    <property type="molecule type" value="Genomic_DNA"/>
</dbReference>
<evidence type="ECO:0000313" key="3">
    <source>
        <dbReference type="EMBL" id="BAD68022.1"/>
    </source>
</evidence>
<dbReference type="EMBL" id="AP005813">
    <property type="protein sequence ID" value="BAC20621.1"/>
    <property type="molecule type" value="Genomic_DNA"/>
</dbReference>
<reference evidence="4" key="3">
    <citation type="journal article" date="2005" name="Nature">
        <title>The map-based sequence of the rice genome.</title>
        <authorList>
            <consortium name="International rice genome sequencing project (IRGSP)"/>
            <person name="Matsumoto T."/>
            <person name="Wu J."/>
            <person name="Kanamori H."/>
            <person name="Katayose Y."/>
            <person name="Fujisawa M."/>
            <person name="Namiki N."/>
            <person name="Mizuno H."/>
            <person name="Yamamoto K."/>
            <person name="Antonio B.A."/>
            <person name="Baba T."/>
            <person name="Sakata K."/>
            <person name="Nagamura Y."/>
            <person name="Aoki H."/>
            <person name="Arikawa K."/>
            <person name="Arita K."/>
            <person name="Bito T."/>
            <person name="Chiden Y."/>
            <person name="Fujitsuka N."/>
            <person name="Fukunaka R."/>
            <person name="Hamada M."/>
            <person name="Harada C."/>
            <person name="Hayashi A."/>
            <person name="Hijishita S."/>
            <person name="Honda M."/>
            <person name="Hosokawa S."/>
            <person name="Ichikawa Y."/>
            <person name="Idonuma A."/>
            <person name="Iijima M."/>
            <person name="Ikeda M."/>
            <person name="Ikeno M."/>
            <person name="Ito K."/>
            <person name="Ito S."/>
            <person name="Ito T."/>
            <person name="Ito Y."/>
            <person name="Ito Y."/>
            <person name="Iwabuchi A."/>
            <person name="Kamiya K."/>
            <person name="Karasawa W."/>
            <person name="Kurita K."/>
            <person name="Katagiri S."/>
            <person name="Kikuta A."/>
            <person name="Kobayashi H."/>
            <person name="Kobayashi N."/>
            <person name="Machita K."/>
            <person name="Maehara T."/>
            <person name="Masukawa M."/>
            <person name="Mizubayashi T."/>
            <person name="Mukai Y."/>
            <person name="Nagasaki H."/>
            <person name="Nagata Y."/>
            <person name="Naito S."/>
            <person name="Nakashima M."/>
            <person name="Nakama Y."/>
            <person name="Nakamichi Y."/>
            <person name="Nakamura M."/>
            <person name="Meguro A."/>
            <person name="Negishi M."/>
            <person name="Ohta I."/>
            <person name="Ohta T."/>
            <person name="Okamoto M."/>
            <person name="Ono N."/>
            <person name="Saji S."/>
            <person name="Sakaguchi M."/>
            <person name="Sakai K."/>
            <person name="Shibata M."/>
            <person name="Shimokawa T."/>
            <person name="Song J."/>
            <person name="Takazaki Y."/>
            <person name="Terasawa K."/>
            <person name="Tsugane M."/>
            <person name="Tsuji K."/>
            <person name="Ueda S."/>
            <person name="Waki K."/>
            <person name="Yamagata H."/>
            <person name="Yamamoto M."/>
            <person name="Yamamoto S."/>
            <person name="Yamane H."/>
            <person name="Yoshiki S."/>
            <person name="Yoshihara R."/>
            <person name="Yukawa K."/>
            <person name="Zhong H."/>
            <person name="Yano M."/>
            <person name="Yuan Q."/>
            <person name="Ouyang S."/>
            <person name="Liu J."/>
            <person name="Jones K.M."/>
            <person name="Gansberger K."/>
            <person name="Moffat K."/>
            <person name="Hill J."/>
            <person name="Bera J."/>
            <person name="Fadrosh D."/>
            <person name="Jin S."/>
            <person name="Johri S."/>
            <person name="Kim M."/>
            <person name="Overton L."/>
            <person name="Reardon M."/>
            <person name="Tsitrin T."/>
            <person name="Vuong H."/>
            <person name="Weaver B."/>
            <person name="Ciecko A."/>
            <person name="Tallon L."/>
            <person name="Jackson J."/>
            <person name="Pai G."/>
            <person name="Aken S.V."/>
            <person name="Utterback T."/>
            <person name="Reidmuller S."/>
            <person name="Feldblyum T."/>
            <person name="Hsiao J."/>
            <person name="Zismann V."/>
            <person name="Iobst S."/>
            <person name="de Vazeille A.R."/>
            <person name="Buell C.R."/>
            <person name="Ying K."/>
            <person name="Li Y."/>
            <person name="Lu T."/>
            <person name="Huang Y."/>
            <person name="Zhao Q."/>
            <person name="Feng Q."/>
            <person name="Zhang L."/>
            <person name="Zhu J."/>
            <person name="Weng Q."/>
            <person name="Mu J."/>
            <person name="Lu Y."/>
            <person name="Fan D."/>
            <person name="Liu Y."/>
            <person name="Guan J."/>
            <person name="Zhang Y."/>
            <person name="Yu S."/>
            <person name="Liu X."/>
            <person name="Zhang Y."/>
            <person name="Hong G."/>
            <person name="Han B."/>
            <person name="Choisne N."/>
            <person name="Demange N."/>
            <person name="Orjeda G."/>
            <person name="Samain S."/>
            <person name="Cattolico L."/>
            <person name="Pelletier E."/>
            <person name="Couloux A."/>
            <person name="Segurens B."/>
            <person name="Wincker P."/>
            <person name="D'Hont A."/>
            <person name="Scarpelli C."/>
            <person name="Weissenbach J."/>
            <person name="Salanoubat M."/>
            <person name="Quetier F."/>
            <person name="Yu Y."/>
            <person name="Kim H.R."/>
            <person name="Rambo T."/>
            <person name="Currie J."/>
            <person name="Collura K."/>
            <person name="Luo M."/>
            <person name="Yang T."/>
            <person name="Ammiraju J.S.S."/>
            <person name="Engler F."/>
            <person name="Soderlund C."/>
            <person name="Wing R.A."/>
            <person name="Palmer L.E."/>
            <person name="de la Bastide M."/>
            <person name="Spiegel L."/>
            <person name="Nascimento L."/>
            <person name="Zutavern T."/>
            <person name="O'Shaughnessy A."/>
            <person name="Dike S."/>
            <person name="Dedhia N."/>
            <person name="Preston R."/>
            <person name="Balija V."/>
            <person name="McCombie W.R."/>
            <person name="Chow T."/>
            <person name="Chen H."/>
            <person name="Chung M."/>
            <person name="Chen C."/>
            <person name="Shaw J."/>
            <person name="Wu H."/>
            <person name="Hsiao K."/>
            <person name="Chao Y."/>
            <person name="Chu M."/>
            <person name="Cheng C."/>
            <person name="Hour A."/>
            <person name="Lee P."/>
            <person name="Lin S."/>
            <person name="Lin Y."/>
            <person name="Liou J."/>
            <person name="Liu S."/>
            <person name="Hsing Y."/>
            <person name="Raghuvanshi S."/>
            <person name="Mohanty A."/>
            <person name="Bharti A.K."/>
            <person name="Gaur A."/>
            <person name="Gupta V."/>
            <person name="Kumar D."/>
            <person name="Ravi V."/>
            <person name="Vij S."/>
            <person name="Kapur A."/>
            <person name="Khurana P."/>
            <person name="Khurana P."/>
            <person name="Khurana J.P."/>
            <person name="Tyagi A.K."/>
            <person name="Gaikwad K."/>
            <person name="Singh A."/>
            <person name="Dalal V."/>
            <person name="Srivastava S."/>
            <person name="Dixit A."/>
            <person name="Pal A.K."/>
            <person name="Ghazi I.A."/>
            <person name="Yadav M."/>
            <person name="Pandit A."/>
            <person name="Bhargava A."/>
            <person name="Sureshbabu K."/>
            <person name="Batra K."/>
            <person name="Sharma T.R."/>
            <person name="Mohapatra T."/>
            <person name="Singh N.K."/>
            <person name="Messing J."/>
            <person name="Nelson A.B."/>
            <person name="Fuks G."/>
            <person name="Kavchok S."/>
            <person name="Keizer G."/>
            <person name="Linton E."/>
            <person name="Llaca V."/>
            <person name="Song R."/>
            <person name="Tanyolac B."/>
            <person name="Young S."/>
            <person name="Ho-Il K."/>
            <person name="Hahn J.H."/>
            <person name="Sangsakoo G."/>
            <person name="Vanavichit A."/>
            <person name="de Mattos Luiz.A.T."/>
            <person name="Zimmer P.D."/>
            <person name="Malone G."/>
            <person name="Dellagostin O."/>
            <person name="de Oliveira A.C."/>
            <person name="Bevan M."/>
            <person name="Bancroft I."/>
            <person name="Minx P."/>
            <person name="Cordum H."/>
            <person name="Wilson R."/>
            <person name="Cheng Z."/>
            <person name="Jin W."/>
            <person name="Jiang J."/>
            <person name="Leong S.A."/>
            <person name="Iwama H."/>
            <person name="Gojobori T."/>
            <person name="Itoh T."/>
            <person name="Niimura Y."/>
            <person name="Fujii Y."/>
            <person name="Habara T."/>
            <person name="Sakai H."/>
            <person name="Sato Y."/>
            <person name="Wilson G."/>
            <person name="Kumar K."/>
            <person name="McCouch S."/>
            <person name="Juretic N."/>
            <person name="Hoen D."/>
            <person name="Wright S."/>
            <person name="Bruskiewich R."/>
            <person name="Bureau T."/>
            <person name="Miyao A."/>
            <person name="Hirochika H."/>
            <person name="Nishikawa T."/>
            <person name="Kadowaki K."/>
            <person name="Sugiura M."/>
            <person name="Burr B."/>
            <person name="Sasaki T."/>
        </authorList>
    </citation>
    <scope>NUCLEOTIDE SEQUENCE [LARGE SCALE GENOMIC DNA]</scope>
    <source>
        <strain evidence="4">cv. Nipponbare</strain>
    </source>
</reference>
<dbReference type="Proteomes" id="UP000000763">
    <property type="component" value="Chromosome 6"/>
</dbReference>
<sequence length="83" mass="9584">MVWRWQAAASSTHINSRGPEGQWYSFRLVVIVRWENDPQIVASAKETHVMEVELLLRRQPPDDGQRDRDGNLPDDRTNRGAEA</sequence>
<proteinExistence type="predicted"/>
<dbReference type="AlphaFoldDB" id="Q8H2I0"/>
<evidence type="ECO:0000256" key="1">
    <source>
        <dbReference type="SAM" id="MobiDB-lite"/>
    </source>
</evidence>
<name>Q8H2I0_ORYSJ</name>
<protein>
    <submittedName>
        <fullName evidence="2">Uncharacterized protein</fullName>
    </submittedName>
</protein>
<accession>Q8H2I0</accession>
<reference evidence="3" key="1">
    <citation type="submission" date="2000-12" db="EMBL/GenBank/DDBJ databases">
        <title>Oryza sativa nipponbare(GA3) genomic DNA, chromosome 6, PAC clone:P0038C05.</title>
        <authorList>
            <person name="Sasaki T."/>
            <person name="Matsumoto T."/>
            <person name="Yamamoto K."/>
        </authorList>
    </citation>
    <scope>NUCLEOTIDE SEQUENCE</scope>
</reference>
<evidence type="ECO:0000313" key="4">
    <source>
        <dbReference type="Proteomes" id="UP000000763"/>
    </source>
</evidence>
<organism evidence="2 4">
    <name type="scientific">Oryza sativa subsp. japonica</name>
    <name type="common">Rice</name>
    <dbReference type="NCBI Taxonomy" id="39947"/>
    <lineage>
        <taxon>Eukaryota</taxon>
        <taxon>Viridiplantae</taxon>
        <taxon>Streptophyta</taxon>
        <taxon>Embryophyta</taxon>
        <taxon>Tracheophyta</taxon>
        <taxon>Spermatophyta</taxon>
        <taxon>Magnoliopsida</taxon>
        <taxon>Liliopsida</taxon>
        <taxon>Poales</taxon>
        <taxon>Poaceae</taxon>
        <taxon>BOP clade</taxon>
        <taxon>Oryzoideae</taxon>
        <taxon>Oryzeae</taxon>
        <taxon>Oryzinae</taxon>
        <taxon>Oryza</taxon>
        <taxon>Oryza sativa</taxon>
    </lineage>
</organism>
<reference evidence="2" key="2">
    <citation type="submission" date="2002-10" db="EMBL/GenBank/DDBJ databases">
        <title>Oryza sativa nipponbare(GA3) genomic DNA, chromosome 6, PAC clone:P0676F10.</title>
        <authorList>
            <person name="Sasaki T."/>
            <person name="Matsumoto T."/>
            <person name="Yamamoto K."/>
        </authorList>
    </citation>
    <scope>NUCLEOTIDE SEQUENCE</scope>
</reference>
<feature type="region of interest" description="Disordered" evidence="1">
    <location>
        <begin position="56"/>
        <end position="83"/>
    </location>
</feature>
<reference evidence="4" key="4">
    <citation type="journal article" date="2008" name="Nucleic Acids Res.">
        <title>The rice annotation project database (RAP-DB): 2008 update.</title>
        <authorList>
            <consortium name="The rice annotation project (RAP)"/>
        </authorList>
    </citation>
    <scope>GENOME REANNOTATION</scope>
    <source>
        <strain evidence="4">cv. Nipponbare</strain>
    </source>
</reference>
<evidence type="ECO:0000313" key="2">
    <source>
        <dbReference type="EMBL" id="BAC20621.1"/>
    </source>
</evidence>
<gene>
    <name evidence="3" type="ORF">P0038C05.5</name>
    <name evidence="2" type="ORF">P0676F10.16</name>
</gene>